<dbReference type="PANTHER" id="PTHR42718:SF42">
    <property type="entry name" value="EXPORT PROTEIN"/>
    <property type="match status" value="1"/>
</dbReference>
<dbReference type="NCBIfam" id="TIGR00711">
    <property type="entry name" value="efflux_EmrB"/>
    <property type="match status" value="1"/>
</dbReference>
<dbReference type="Pfam" id="PF07690">
    <property type="entry name" value="MFS_1"/>
    <property type="match status" value="1"/>
</dbReference>
<feature type="transmembrane region" description="Helical" evidence="8">
    <location>
        <begin position="138"/>
        <end position="160"/>
    </location>
</feature>
<dbReference type="GO" id="GO:0005886">
    <property type="term" value="C:plasma membrane"/>
    <property type="evidence" value="ECO:0007669"/>
    <property type="project" value="UniProtKB-SubCell"/>
</dbReference>
<organism evidence="10 11">
    <name type="scientific">Georgenia thermotolerans</name>
    <dbReference type="NCBI Taxonomy" id="527326"/>
    <lineage>
        <taxon>Bacteria</taxon>
        <taxon>Bacillati</taxon>
        <taxon>Actinomycetota</taxon>
        <taxon>Actinomycetes</taxon>
        <taxon>Micrococcales</taxon>
        <taxon>Bogoriellaceae</taxon>
        <taxon>Georgenia</taxon>
    </lineage>
</organism>
<evidence type="ECO:0000256" key="5">
    <source>
        <dbReference type="ARBA" id="ARBA00022989"/>
    </source>
</evidence>
<name>A0A7J5UPU2_9MICO</name>
<feature type="transmembrane region" description="Helical" evidence="8">
    <location>
        <begin position="355"/>
        <end position="380"/>
    </location>
</feature>
<evidence type="ECO:0000313" key="11">
    <source>
        <dbReference type="Proteomes" id="UP000451860"/>
    </source>
</evidence>
<feature type="compositionally biased region" description="Pro residues" evidence="7">
    <location>
        <begin position="466"/>
        <end position="477"/>
    </location>
</feature>
<evidence type="ECO:0000256" key="8">
    <source>
        <dbReference type="SAM" id="Phobius"/>
    </source>
</evidence>
<feature type="transmembrane region" description="Helical" evidence="8">
    <location>
        <begin position="80"/>
        <end position="99"/>
    </location>
</feature>
<accession>A0A7J5UPU2</accession>
<gene>
    <name evidence="10" type="ORF">GB883_10475</name>
</gene>
<dbReference type="InterPro" id="IPR020846">
    <property type="entry name" value="MFS_dom"/>
</dbReference>
<dbReference type="EMBL" id="WHJE01000042">
    <property type="protein sequence ID" value="KAE8764134.1"/>
    <property type="molecule type" value="Genomic_DNA"/>
</dbReference>
<dbReference type="Proteomes" id="UP000451860">
    <property type="component" value="Unassembled WGS sequence"/>
</dbReference>
<dbReference type="InterPro" id="IPR004638">
    <property type="entry name" value="EmrB-like"/>
</dbReference>
<feature type="transmembrane region" description="Helical" evidence="8">
    <location>
        <begin position="295"/>
        <end position="315"/>
    </location>
</feature>
<keyword evidence="4 8" id="KW-0812">Transmembrane</keyword>
<feature type="transmembrane region" description="Helical" evidence="8">
    <location>
        <begin position="327"/>
        <end position="349"/>
    </location>
</feature>
<dbReference type="SUPFAM" id="SSF103473">
    <property type="entry name" value="MFS general substrate transporter"/>
    <property type="match status" value="1"/>
</dbReference>
<keyword evidence="6 8" id="KW-0472">Membrane</keyword>
<comment type="subcellular location">
    <subcellularLocation>
        <location evidence="1">Cell membrane</location>
        <topology evidence="1">Multi-pass membrane protein</topology>
    </subcellularLocation>
</comment>
<dbReference type="GO" id="GO:0022857">
    <property type="term" value="F:transmembrane transporter activity"/>
    <property type="evidence" value="ECO:0007669"/>
    <property type="project" value="InterPro"/>
</dbReference>
<keyword evidence="2" id="KW-0813">Transport</keyword>
<feature type="domain" description="Major facilitator superfamily (MFS) profile" evidence="9">
    <location>
        <begin position="14"/>
        <end position="455"/>
    </location>
</feature>
<evidence type="ECO:0000256" key="1">
    <source>
        <dbReference type="ARBA" id="ARBA00004651"/>
    </source>
</evidence>
<dbReference type="Gene3D" id="1.20.1720.10">
    <property type="entry name" value="Multidrug resistance protein D"/>
    <property type="match status" value="1"/>
</dbReference>
<dbReference type="InterPro" id="IPR011701">
    <property type="entry name" value="MFS"/>
</dbReference>
<feature type="transmembrane region" description="Helical" evidence="8">
    <location>
        <begin position="105"/>
        <end position="126"/>
    </location>
</feature>
<evidence type="ECO:0000256" key="7">
    <source>
        <dbReference type="SAM" id="MobiDB-lite"/>
    </source>
</evidence>
<feature type="transmembrane region" description="Helical" evidence="8">
    <location>
        <begin position="200"/>
        <end position="219"/>
    </location>
</feature>
<dbReference type="OrthoDB" id="7375466at2"/>
<evidence type="ECO:0000256" key="4">
    <source>
        <dbReference type="ARBA" id="ARBA00022692"/>
    </source>
</evidence>
<evidence type="ECO:0000256" key="2">
    <source>
        <dbReference type="ARBA" id="ARBA00022448"/>
    </source>
</evidence>
<feature type="transmembrane region" description="Helical" evidence="8">
    <location>
        <begin position="52"/>
        <end position="71"/>
    </location>
</feature>
<feature type="transmembrane region" description="Helical" evidence="8">
    <location>
        <begin position="392"/>
        <end position="412"/>
    </location>
</feature>
<feature type="transmembrane region" description="Helical" evidence="8">
    <location>
        <begin position="225"/>
        <end position="242"/>
    </location>
</feature>
<dbReference type="InterPro" id="IPR036259">
    <property type="entry name" value="MFS_trans_sf"/>
</dbReference>
<dbReference type="PANTHER" id="PTHR42718">
    <property type="entry name" value="MAJOR FACILITATOR SUPERFAMILY MULTIDRUG TRANSPORTER MFSC"/>
    <property type="match status" value="1"/>
</dbReference>
<comment type="caution">
    <text evidence="10">The sequence shown here is derived from an EMBL/GenBank/DDBJ whole genome shotgun (WGS) entry which is preliminary data.</text>
</comment>
<dbReference type="AlphaFoldDB" id="A0A7J5UPU2"/>
<evidence type="ECO:0000256" key="6">
    <source>
        <dbReference type="ARBA" id="ARBA00023136"/>
    </source>
</evidence>
<keyword evidence="11" id="KW-1185">Reference proteome</keyword>
<dbReference type="CDD" id="cd17321">
    <property type="entry name" value="MFS_MMR_MDR_like"/>
    <property type="match status" value="1"/>
</dbReference>
<feature type="transmembrane region" description="Helical" evidence="8">
    <location>
        <begin position="432"/>
        <end position="451"/>
    </location>
</feature>
<dbReference type="RefSeq" id="WP_152202451.1">
    <property type="nucleotide sequence ID" value="NZ_VUKF01000014.1"/>
</dbReference>
<dbReference type="Gene3D" id="1.20.1250.20">
    <property type="entry name" value="MFS general substrate transporter like domains"/>
    <property type="match status" value="1"/>
</dbReference>
<keyword evidence="3" id="KW-1003">Cell membrane</keyword>
<evidence type="ECO:0000313" key="10">
    <source>
        <dbReference type="EMBL" id="KAE8764134.1"/>
    </source>
</evidence>
<evidence type="ECO:0000259" key="9">
    <source>
        <dbReference type="PROSITE" id="PS50850"/>
    </source>
</evidence>
<feature type="region of interest" description="Disordered" evidence="7">
    <location>
        <begin position="457"/>
        <end position="477"/>
    </location>
</feature>
<feature type="transmembrane region" description="Helical" evidence="8">
    <location>
        <begin position="166"/>
        <end position="188"/>
    </location>
</feature>
<feature type="transmembrane region" description="Helical" evidence="8">
    <location>
        <begin position="263"/>
        <end position="283"/>
    </location>
</feature>
<evidence type="ECO:0000256" key="3">
    <source>
        <dbReference type="ARBA" id="ARBA00022475"/>
    </source>
</evidence>
<proteinExistence type="predicted"/>
<keyword evidence="5 8" id="KW-1133">Transmembrane helix</keyword>
<sequence>MPDVALRSAQGRWVVLAATLGSAMALLDGTVVNVALRPLGEDLGASLADLQWVVNAYMLTLASLILVGGSLGDRLGRRRVFLVGVVWFAAASLACGLAQSSGELIVARGVQGVGGALLTPGSLAMIQGTIAVHDRARAIGVWSAWSGVAAALGPLLGGWIVDTISWRWVFLINVPVAAAVVAVGLRHVPESGGQPRAARAPFDVAGAALAVVALGGVTFALIQGGWVPAAVGGVGLAAFLAVEHRGRNPMLALGVFADRTFAVVNLMTFVVYGALAAVMFFLVLQLQVVGGFTPLQAGLATLPFTVLMLVFSPRVGALMARTGPRPLLAAGPALAAAGAAMLTGVSGGVSYVSDALPGVVVFGAGITLMVTPLTATVLAALPDAQAGIASGVNNAVARAGSLIAVAALPAVVGLSGADYGDPAVFDAGYRAAMWWCAGLLLAGALVAGALLPSRRDAAGGTGAGPPRTPPRPGGRGT</sequence>
<protein>
    <submittedName>
        <fullName evidence="10">DHA2 family efflux MFS transporter permease subunit</fullName>
    </submittedName>
</protein>
<dbReference type="PROSITE" id="PS50850">
    <property type="entry name" value="MFS"/>
    <property type="match status" value="1"/>
</dbReference>
<reference evidence="10 11" key="1">
    <citation type="submission" date="2019-10" db="EMBL/GenBank/DDBJ databases">
        <title>Georgenia wutianyii sp. nov. and Georgenia yuyongxinii sp. nov. isolated from plateau pika (Ochotona curzoniae) in the Qinghai-Tibet plateau of China.</title>
        <authorList>
            <person name="Tian Z."/>
        </authorList>
    </citation>
    <scope>NUCLEOTIDE SEQUENCE [LARGE SCALE GENOMIC DNA]</scope>
    <source>
        <strain evidence="10 11">DSM 21501</strain>
    </source>
</reference>
<feature type="transmembrane region" description="Helical" evidence="8">
    <location>
        <begin position="12"/>
        <end position="32"/>
    </location>
</feature>